<dbReference type="GO" id="GO:0000149">
    <property type="term" value="F:SNARE binding"/>
    <property type="evidence" value="ECO:0007669"/>
    <property type="project" value="EnsemblFungi"/>
</dbReference>
<organism evidence="14 15">
    <name type="scientific">Naumovozyma dairenensis (strain ATCC 10597 / BCRC 20456 / CBS 421 / NBRC 0211 / NRRL Y-12639)</name>
    <name type="common">Saccharomyces dairenensis</name>
    <dbReference type="NCBI Taxonomy" id="1071378"/>
    <lineage>
        <taxon>Eukaryota</taxon>
        <taxon>Fungi</taxon>
        <taxon>Dikarya</taxon>
        <taxon>Ascomycota</taxon>
        <taxon>Saccharomycotina</taxon>
        <taxon>Saccharomycetes</taxon>
        <taxon>Saccharomycetales</taxon>
        <taxon>Saccharomycetaceae</taxon>
        <taxon>Naumovozyma</taxon>
    </lineage>
</organism>
<evidence type="ECO:0000256" key="2">
    <source>
        <dbReference type="ARBA" id="ARBA00009729"/>
    </source>
</evidence>
<dbReference type="GO" id="GO:2000786">
    <property type="term" value="P:positive regulation of autophagosome assembly"/>
    <property type="evidence" value="ECO:0007669"/>
    <property type="project" value="EnsemblFungi"/>
</dbReference>
<evidence type="ECO:0000256" key="1">
    <source>
        <dbReference type="ARBA" id="ARBA00004148"/>
    </source>
</evidence>
<feature type="region of interest" description="Disordered" evidence="11">
    <location>
        <begin position="795"/>
        <end position="814"/>
    </location>
</feature>
<gene>
    <name evidence="14" type="primary">NDAI0A05310</name>
    <name evidence="14" type="ordered locus">NDAI_0A05310</name>
</gene>
<dbReference type="Proteomes" id="UP000000689">
    <property type="component" value="Chromosome 1"/>
</dbReference>
<dbReference type="GO" id="GO:0061709">
    <property type="term" value="P:reticulophagy"/>
    <property type="evidence" value="ECO:0007669"/>
    <property type="project" value="EnsemblFungi"/>
</dbReference>
<comment type="similarity">
    <text evidence="2 9">Belongs to the ATG11 family.</text>
</comment>
<feature type="region of interest" description="Disordered" evidence="11">
    <location>
        <begin position="1021"/>
        <end position="1052"/>
    </location>
</feature>
<evidence type="ECO:0000256" key="9">
    <source>
        <dbReference type="RuleBase" id="RU367075"/>
    </source>
</evidence>
<dbReference type="GO" id="GO:0031503">
    <property type="term" value="P:protein-containing complex localization"/>
    <property type="evidence" value="ECO:0007669"/>
    <property type="project" value="EnsemblFungi"/>
</dbReference>
<dbReference type="GO" id="GO:1903599">
    <property type="term" value="P:positive regulation of autophagy of mitochondrion"/>
    <property type="evidence" value="ECO:0007669"/>
    <property type="project" value="UniProtKB-UniRule"/>
</dbReference>
<dbReference type="STRING" id="1071378.G0W4E8"/>
<evidence type="ECO:0000259" key="13">
    <source>
        <dbReference type="Pfam" id="PF10377"/>
    </source>
</evidence>
<feature type="compositionally biased region" description="Polar residues" evidence="11">
    <location>
        <begin position="1267"/>
        <end position="1286"/>
    </location>
</feature>
<dbReference type="InterPro" id="IPR040040">
    <property type="entry name" value="ATG11"/>
</dbReference>
<dbReference type="KEGG" id="ndi:NDAI_0A05310"/>
<evidence type="ECO:0000256" key="6">
    <source>
        <dbReference type="ARBA" id="ARBA00022927"/>
    </source>
</evidence>
<dbReference type="RefSeq" id="XP_003667929.1">
    <property type="nucleotide sequence ID" value="XM_003667881.1"/>
</dbReference>
<keyword evidence="8 10" id="KW-0175">Coiled coil</keyword>
<evidence type="ECO:0000256" key="4">
    <source>
        <dbReference type="ARBA" id="ARBA00022448"/>
    </source>
</evidence>
<evidence type="ECO:0000313" key="14">
    <source>
        <dbReference type="EMBL" id="CCD22686.1"/>
    </source>
</evidence>
<evidence type="ECO:0000256" key="8">
    <source>
        <dbReference type="ARBA" id="ARBA00023054"/>
    </source>
</evidence>
<dbReference type="HOGENOM" id="CLU_272501_0_0_1"/>
<dbReference type="PANTHER" id="PTHR13222">
    <property type="entry name" value="RB1-INDUCIBLE COILED-COIL"/>
    <property type="match status" value="1"/>
</dbReference>
<comment type="subcellular location">
    <subcellularLocation>
        <location evidence="9">Preautophagosomal structure membrane</location>
        <topology evidence="9">Peripheral membrane protein</topology>
    </subcellularLocation>
    <subcellularLocation>
        <location evidence="1 9">Vacuole membrane</location>
        <topology evidence="1 9">Peripheral membrane protein</topology>
    </subcellularLocation>
    <text evidence="9">During pexophagy, accumulates in the vacuolar membrane region, where the peroxisomes contact the vacuole.</text>
</comment>
<dbReference type="GO" id="GO:0034497">
    <property type="term" value="P:protein localization to phagophore assembly site"/>
    <property type="evidence" value="ECO:0007669"/>
    <property type="project" value="EnsemblFungi"/>
</dbReference>
<dbReference type="InterPro" id="IPR045326">
    <property type="entry name" value="ATG17-like_dom"/>
</dbReference>
<comment type="function">
    <text evidence="9">Involved in cytoplasm to vacuole transport (Cvt), pexophagy, mitophagy and nucleophagy. Recruits mitochondria for their selective degradation via autophagy (mitophagy) during starvation. Works as scaffold proteins that recruit ATG proteins to the pre-autophagosome (PAS), the site of vesicle/autophagosome formation. Required for the Cvt vesicles completion.</text>
</comment>
<dbReference type="Pfam" id="PF04108">
    <property type="entry name" value="ATG17_like"/>
    <property type="match status" value="1"/>
</dbReference>
<evidence type="ECO:0000256" key="7">
    <source>
        <dbReference type="ARBA" id="ARBA00023006"/>
    </source>
</evidence>
<evidence type="ECO:0000256" key="11">
    <source>
        <dbReference type="SAM" id="MobiDB-lite"/>
    </source>
</evidence>
<protein>
    <recommendedName>
        <fullName evidence="3 9">Autophagy-related protein 11</fullName>
    </recommendedName>
</protein>
<feature type="region of interest" description="Disordered" evidence="11">
    <location>
        <begin position="1255"/>
        <end position="1286"/>
    </location>
</feature>
<dbReference type="GeneID" id="11495312"/>
<reference evidence="14 15" key="1">
    <citation type="journal article" date="2011" name="Proc. Natl. Acad. Sci. U.S.A.">
        <title>Evolutionary erosion of yeast sex chromosomes by mating-type switching accidents.</title>
        <authorList>
            <person name="Gordon J.L."/>
            <person name="Armisen D."/>
            <person name="Proux-Wera E."/>
            <person name="Oheigeartaigh S.S."/>
            <person name="Byrne K.P."/>
            <person name="Wolfe K.H."/>
        </authorList>
    </citation>
    <scope>NUCLEOTIDE SEQUENCE [LARGE SCALE GENOMIC DNA]</scope>
    <source>
        <strain evidence="15">ATCC 10597 / BCRC 20456 / CBS 421 / NBRC 0211 / NRRL Y-12639</strain>
    </source>
</reference>
<dbReference type="GO" id="GO:0071957">
    <property type="term" value="C:old mitotic spindle pole body"/>
    <property type="evidence" value="ECO:0007669"/>
    <property type="project" value="EnsemblFungi"/>
</dbReference>
<dbReference type="GO" id="GO:0034517">
    <property type="term" value="P:ribophagy"/>
    <property type="evidence" value="ECO:0007669"/>
    <property type="project" value="EnsemblFungi"/>
</dbReference>
<accession>G0W4E8</accession>
<sequence>MSSPSTSTSPSHSSMKSTSVANEELKSQQNQQHTNIINAISGDSFNLNLSYFISFHDLLNCLNKRWRIPKDQLFILLPFGIRLTSDYYNTNIINKYKNNQDDAHENTINEIYVFDRRFFCISNDPSSKPSSFSFTSSSFTHSSIPSQNVNKGGNIDKESNDLILRSETLLGKLLPELDITMVKPLPSPLMNHHHSPHLRVDNDDNDDNDHDNNMEKLDYHSLTSLLTTNLGWLSALEIDVYYFEKLIEETKSQIKKIINSNNICEEFLKVYSFDVEKLFDSNVLFFNQLNSSSGEIIENWESYYDTVLGSLPIQTMSSSEGQSTLQSFVDPSTLKQDYQSLTKLDSKINKNLTDMKEKIGSSINSKKFINSNIIALRNNFKLDEQKYALEEKMLTKFKERIDKMRSRIRSILNNNDSDAAAAAAASENPKNNNDDNYENNNTDTLTKMKEIILEDKNENCKTLLTIAVALYSQTEQLFNLKKSLQINSIILLGQISFIQLKTLEIKVFLLNDCNEDLRNYQNLEIKFANMNDLPLIYGLYLIEQLRISNWSVEMFSFILNYSIQLEKSLKDEKLKQSNWNDKFQSFLKNFKILQSNDSSSSFSSFSLITLKELNSFFKNGIPESIKSLKRKRQSILLNNTTLSNDLENYITQLKKTTVSKNVTDLLMQNLNSIKSETSSKTLFPDKSSTISSTTVPSDVVSSIKNYQHRIKKLESILHEINYTNYNKWPAGILKNVANTTSTVNTTKNNNNSSSSTVILSPTISRNPFNDNIPTINEKLAVTNSTLILRNTKCIEDDSNSNNDTNDTNDSDDDNEYEYEYERFPSLKVTILQNEINELKNQVTSLNDELTSKDEKIHLISSQKVDLNLECKAYRETLTKLNEELSKIINDNDSKEKIQLNKDMEYKEQLQTMMTKNNQLIDEISSWKDKHISNEFKINSLSEEIDILKTSKNDLEAKYQTKITNLENELDKFKKQKETIELANEKDEQKDAAEESLVKTVDVGTCTDVNVVDVGVATYDNNPQKDVDVSLQDKNESERKQNDNEISSGTPSHLLHLNNVNENIQKTLFEIFSSNINILENIGLLLTSDNDDTHHGNGEKTMHIRRVKGLRKNGLHSIMGDGNSSTQIFDINQPIKSAIYQEINAIFNNIINNHDQDVEESQRLTNELMTFIQKIYDNNFYESAVIRRFKDIEMLAKRLTKENKLKKALLDKFQKERITLKDFQVGDLALFLPTRENISSMGKIDSAPSSMNSSFSSVDLSTPPPFKTETTLSTHNNSNTDASPVKNGMTNLSVPDVVSHHKVFRPWAAFTAFDECTRYFLKDNNELTSNKEWFVGQILTMQKFVVGPTTYNPFKLPIGSIWIQVTAKLISCQQ</sequence>
<dbReference type="GO" id="GO:0006995">
    <property type="term" value="P:cellular response to nitrogen starvation"/>
    <property type="evidence" value="ECO:0007669"/>
    <property type="project" value="EnsemblFungi"/>
</dbReference>
<dbReference type="GO" id="GO:1990316">
    <property type="term" value="C:Atg1/ULK1 kinase complex"/>
    <property type="evidence" value="ECO:0007669"/>
    <property type="project" value="TreeGrafter"/>
</dbReference>
<feature type="region of interest" description="Disordered" evidence="11">
    <location>
        <begin position="423"/>
        <end position="442"/>
    </location>
</feature>
<feature type="compositionally biased region" description="Low complexity" evidence="11">
    <location>
        <begin position="1"/>
        <end position="19"/>
    </location>
</feature>
<feature type="compositionally biased region" description="Basic and acidic residues" evidence="11">
    <location>
        <begin position="1022"/>
        <end position="1042"/>
    </location>
</feature>
<keyword evidence="6 9" id="KW-0653">Protein transport</keyword>
<dbReference type="GO" id="GO:0034045">
    <property type="term" value="C:phagophore assembly site membrane"/>
    <property type="evidence" value="ECO:0007669"/>
    <property type="project" value="UniProtKB-SubCell"/>
</dbReference>
<proteinExistence type="inferred from homology"/>
<dbReference type="GO" id="GO:0019901">
    <property type="term" value="F:protein kinase binding"/>
    <property type="evidence" value="ECO:0007669"/>
    <property type="project" value="TreeGrafter"/>
</dbReference>
<evidence type="ECO:0000256" key="10">
    <source>
        <dbReference type="SAM" id="Coils"/>
    </source>
</evidence>
<dbReference type="GO" id="GO:0000425">
    <property type="term" value="P:pexophagy"/>
    <property type="evidence" value="ECO:0007669"/>
    <property type="project" value="EnsemblFungi"/>
</dbReference>
<feature type="region of interest" description="Disordered" evidence="11">
    <location>
        <begin position="1"/>
        <end position="28"/>
    </location>
</feature>
<dbReference type="GO" id="GO:0007059">
    <property type="term" value="P:chromosome segregation"/>
    <property type="evidence" value="ECO:0007669"/>
    <property type="project" value="EnsemblFungi"/>
</dbReference>
<keyword evidence="9" id="KW-0472">Membrane</keyword>
<evidence type="ECO:0000313" key="15">
    <source>
        <dbReference type="Proteomes" id="UP000000689"/>
    </source>
</evidence>
<dbReference type="EMBL" id="HE580267">
    <property type="protein sequence ID" value="CCD22686.1"/>
    <property type="molecule type" value="Genomic_DNA"/>
</dbReference>
<feature type="domain" description="Autophagy-related protein 11 C-terminal" evidence="13">
    <location>
        <begin position="1181"/>
        <end position="1367"/>
    </location>
</feature>
<keyword evidence="5 9" id="KW-0926">Vacuole</keyword>
<feature type="domain" description="Autophagy protein ATG17-like" evidence="12">
    <location>
        <begin position="226"/>
        <end position="587"/>
    </location>
</feature>
<dbReference type="Gene3D" id="1.10.287.1490">
    <property type="match status" value="1"/>
</dbReference>
<dbReference type="InterPro" id="IPR019460">
    <property type="entry name" value="Atg11_C"/>
</dbReference>
<dbReference type="GO" id="GO:0060090">
    <property type="term" value="F:molecular adaptor activity"/>
    <property type="evidence" value="ECO:0007669"/>
    <property type="project" value="EnsemblFungi"/>
</dbReference>
<dbReference type="eggNOG" id="ENOG502QVZE">
    <property type="taxonomic scope" value="Eukaryota"/>
</dbReference>
<dbReference type="OMA" id="EIDVHYF"/>
<dbReference type="GO" id="GO:0000422">
    <property type="term" value="P:autophagy of mitochondrion"/>
    <property type="evidence" value="ECO:0007669"/>
    <property type="project" value="EnsemblFungi"/>
</dbReference>
<feature type="coiled-coil region" evidence="10">
    <location>
        <begin position="937"/>
        <end position="994"/>
    </location>
</feature>
<comment type="subunit">
    <text evidence="9">Homodimer.</text>
</comment>
<evidence type="ECO:0000256" key="3">
    <source>
        <dbReference type="ARBA" id="ARBA00013804"/>
    </source>
</evidence>
<keyword evidence="7 9" id="KW-0072">Autophagy</keyword>
<keyword evidence="15" id="KW-1185">Reference proteome</keyword>
<dbReference type="GO" id="GO:0034727">
    <property type="term" value="P:piecemeal microautophagy of the nucleus"/>
    <property type="evidence" value="ECO:0007669"/>
    <property type="project" value="EnsemblFungi"/>
</dbReference>
<keyword evidence="4 9" id="KW-0813">Transport</keyword>
<evidence type="ECO:0000259" key="12">
    <source>
        <dbReference type="Pfam" id="PF04108"/>
    </source>
</evidence>
<name>G0W4E8_NAUDC</name>
<evidence type="ECO:0000256" key="5">
    <source>
        <dbReference type="ARBA" id="ARBA00022554"/>
    </source>
</evidence>
<dbReference type="PANTHER" id="PTHR13222:SF1">
    <property type="entry name" value="RB1-INDUCIBLE COILED-COIL PROTEIN 1"/>
    <property type="match status" value="1"/>
</dbReference>
<dbReference type="Pfam" id="PF10377">
    <property type="entry name" value="ATG11"/>
    <property type="match status" value="1"/>
</dbReference>
<dbReference type="OrthoDB" id="447953at2759"/>
<dbReference type="GO" id="GO:0005774">
    <property type="term" value="C:vacuolar membrane"/>
    <property type="evidence" value="ECO:0007669"/>
    <property type="project" value="UniProtKB-SubCell"/>
</dbReference>
<feature type="coiled-coil region" evidence="10">
    <location>
        <begin position="828"/>
        <end position="897"/>
    </location>
</feature>
<dbReference type="GO" id="GO:0032258">
    <property type="term" value="P:cytoplasm to vacuole targeting by the Cvt pathway"/>
    <property type="evidence" value="ECO:0007669"/>
    <property type="project" value="EnsemblFungi"/>
</dbReference>